<organism evidence="2 3">
    <name type="scientific">Mytilus coruscus</name>
    <name type="common">Sea mussel</name>
    <dbReference type="NCBI Taxonomy" id="42192"/>
    <lineage>
        <taxon>Eukaryota</taxon>
        <taxon>Metazoa</taxon>
        <taxon>Spiralia</taxon>
        <taxon>Lophotrochozoa</taxon>
        <taxon>Mollusca</taxon>
        <taxon>Bivalvia</taxon>
        <taxon>Autobranchia</taxon>
        <taxon>Pteriomorphia</taxon>
        <taxon>Mytilida</taxon>
        <taxon>Mytiloidea</taxon>
        <taxon>Mytilidae</taxon>
        <taxon>Mytilinae</taxon>
        <taxon>Mytilus</taxon>
    </lineage>
</organism>
<feature type="region of interest" description="Disordered" evidence="1">
    <location>
        <begin position="43"/>
        <end position="95"/>
    </location>
</feature>
<proteinExistence type="predicted"/>
<dbReference type="EMBL" id="CACVKT020000270">
    <property type="protein sequence ID" value="CAC5357892.1"/>
    <property type="molecule type" value="Genomic_DNA"/>
</dbReference>
<evidence type="ECO:0000313" key="3">
    <source>
        <dbReference type="Proteomes" id="UP000507470"/>
    </source>
</evidence>
<feature type="compositionally biased region" description="Basic and acidic residues" evidence="1">
    <location>
        <begin position="70"/>
        <end position="95"/>
    </location>
</feature>
<sequence length="196" mass="22614">MTNAHWIPNHFVPVLKIQQQTKSEYNEVSKMKNITAESDTCSNNISDTQATSKTDSIYTEGNPGTHARNHQNDIRKNENKFSDEDHSKLETETKKENSTMDILGNCIGNTRGIRMHQQIRYVEDGNATDLFVVCMQRVCRKLEKNVFYWPKAIKDICWYKHDKILAIIPEQKKIKGSSDSFEVDAVEGFEQTLTFH</sequence>
<accession>A0A6J7ZXV0</accession>
<keyword evidence="3" id="KW-1185">Reference proteome</keyword>
<evidence type="ECO:0000313" key="2">
    <source>
        <dbReference type="EMBL" id="CAC5357892.1"/>
    </source>
</evidence>
<dbReference type="AlphaFoldDB" id="A0A6J7ZXV0"/>
<reference evidence="2 3" key="1">
    <citation type="submission" date="2020-06" db="EMBL/GenBank/DDBJ databases">
        <authorList>
            <person name="Li R."/>
            <person name="Bekaert M."/>
        </authorList>
    </citation>
    <scope>NUCLEOTIDE SEQUENCE [LARGE SCALE GENOMIC DNA]</scope>
    <source>
        <strain evidence="3">wild</strain>
    </source>
</reference>
<feature type="compositionally biased region" description="Polar residues" evidence="1">
    <location>
        <begin position="43"/>
        <end position="59"/>
    </location>
</feature>
<protein>
    <submittedName>
        <fullName evidence="2">Uncharacterized protein</fullName>
    </submittedName>
</protein>
<dbReference type="Proteomes" id="UP000507470">
    <property type="component" value="Unassembled WGS sequence"/>
</dbReference>
<name>A0A6J7ZXV0_MYTCO</name>
<dbReference type="OrthoDB" id="6767591at2759"/>
<gene>
    <name evidence="2" type="ORF">MCOR_1361</name>
</gene>
<evidence type="ECO:0000256" key="1">
    <source>
        <dbReference type="SAM" id="MobiDB-lite"/>
    </source>
</evidence>